<evidence type="ECO:0008006" key="3">
    <source>
        <dbReference type="Google" id="ProtNLM"/>
    </source>
</evidence>
<evidence type="ECO:0000313" key="2">
    <source>
        <dbReference type="Proteomes" id="UP001623008"/>
    </source>
</evidence>
<accession>A0ABW8R764</accession>
<reference evidence="1 2" key="1">
    <citation type="submission" date="2024-11" db="EMBL/GenBank/DDBJ databases">
        <authorList>
            <person name="Lucas J.A."/>
        </authorList>
    </citation>
    <scope>NUCLEOTIDE SEQUENCE [LARGE SCALE GENOMIC DNA]</scope>
    <source>
        <strain evidence="1 2">Z 7.15</strain>
    </source>
</reference>
<proteinExistence type="predicted"/>
<name>A0ABW8R764_9PSED</name>
<keyword evidence="2" id="KW-1185">Reference proteome</keyword>
<protein>
    <recommendedName>
        <fullName evidence="3">EF-hand domain-containing protein</fullName>
    </recommendedName>
</protein>
<evidence type="ECO:0000313" key="1">
    <source>
        <dbReference type="EMBL" id="MFK9007763.1"/>
    </source>
</evidence>
<comment type="caution">
    <text evidence="1">The sequence shown here is derived from an EMBL/GenBank/DDBJ whole genome shotgun (WGS) entry which is preliminary data.</text>
</comment>
<dbReference type="RefSeq" id="WP_406599640.1">
    <property type="nucleotide sequence ID" value="NZ_JBJHQF010000067.1"/>
</dbReference>
<organism evidence="1 2">
    <name type="scientific">Pseudomonas pergaminensis</name>
    <dbReference type="NCBI Taxonomy" id="2853159"/>
    <lineage>
        <taxon>Bacteria</taxon>
        <taxon>Pseudomonadati</taxon>
        <taxon>Pseudomonadota</taxon>
        <taxon>Gammaproteobacteria</taxon>
        <taxon>Pseudomonadales</taxon>
        <taxon>Pseudomonadaceae</taxon>
        <taxon>Pseudomonas</taxon>
    </lineage>
</organism>
<sequence>MRYMKLSAQDYCPDGTPDVVKLEWHDNQRTPSLVRCVTVFDMDNDGNLDCAQPEDIDNDGVSDEWDRFKAIALARQFLEFNWFSRDQSFNKYLKVSAYDLDASGFPETVHLRFHIGDARVAFSAKFYSVTGGQQGAVNPDVNGDGEVDFSDADQIRMFCTAFLALGWFTAKCSSA</sequence>
<dbReference type="Proteomes" id="UP001623008">
    <property type="component" value="Unassembled WGS sequence"/>
</dbReference>
<gene>
    <name evidence="1" type="ORF">ACJEBJ_26910</name>
</gene>
<dbReference type="EMBL" id="JBJHQF010000067">
    <property type="protein sequence ID" value="MFK9007763.1"/>
    <property type="molecule type" value="Genomic_DNA"/>
</dbReference>